<feature type="region of interest" description="Disordered" evidence="1">
    <location>
        <begin position="344"/>
        <end position="409"/>
    </location>
</feature>
<dbReference type="RefSeq" id="WP_039846624.1">
    <property type="nucleotide sequence ID" value="NZ_CP006877.1"/>
</dbReference>
<dbReference type="KEGG" id="rga:RGR602_CH00731"/>
<name>A0A0B4WX16_9HYPH</name>
<keyword evidence="2" id="KW-0732">Signal</keyword>
<evidence type="ECO:0000256" key="2">
    <source>
        <dbReference type="SAM" id="SignalP"/>
    </source>
</evidence>
<feature type="chain" id="PRO_5002097246" evidence="2">
    <location>
        <begin position="24"/>
        <end position="434"/>
    </location>
</feature>
<feature type="signal peptide" evidence="2">
    <location>
        <begin position="1"/>
        <end position="23"/>
    </location>
</feature>
<evidence type="ECO:0000313" key="3">
    <source>
        <dbReference type="EMBL" id="AJD40094.1"/>
    </source>
</evidence>
<organism evidence="3 4">
    <name type="scientific">Rhizobium gallicum bv. gallicum R602sp</name>
    <dbReference type="NCBI Taxonomy" id="1041138"/>
    <lineage>
        <taxon>Bacteria</taxon>
        <taxon>Pseudomonadati</taxon>
        <taxon>Pseudomonadota</taxon>
        <taxon>Alphaproteobacteria</taxon>
        <taxon>Hyphomicrobiales</taxon>
        <taxon>Rhizobiaceae</taxon>
        <taxon>Rhizobium/Agrobacterium group</taxon>
        <taxon>Rhizobium</taxon>
    </lineage>
</organism>
<dbReference type="HOGENOM" id="CLU_035030_1_0_5"/>
<proteinExistence type="predicted"/>
<sequence>MARPQHRHLLLALGLAIASPAVAAGEDQANLSPYKMLRSLQFVQDSVALGDHSAAEMQRFMLGTIDQRLRSADASVFDDDRNVDAALVYAMSGGNPATLEYLIARDVNGYFDTRVTDVLRKYLSGKGLLVAKTLVETANEYRDKKIGPYLALVGGNVMVARSPDEALKLYDQARLSAPGTIVEEAALRRSVAICVEAGLLDKGLAYSQRYVRRFLHSPYASQFADLFVKLIVDHDHVKTEDIVGILSFMDESRRREVYLRIARAAGIAGKAEVARTAAAYAQSLAGEPNNALGALADFYGNMALVSTPDVGTAAKSISSVADSELSPRDRALRAAAKSIAEQVLQPPDPASLTQASDSKPANEEITSEQAAVSTADGNQPVEVAAPSKPADGGAAPALMPDGAGQDAEASFKSFVTTSRSKLDEIDGLLSQESN</sequence>
<reference evidence="3 4" key="1">
    <citation type="submission" date="2013-11" db="EMBL/GenBank/DDBJ databases">
        <title>Complete genome sequence of Rhizobium gallicum bv. gallicum R602.</title>
        <authorList>
            <person name="Bustos P."/>
            <person name="Santamaria R.I."/>
            <person name="Lozano L."/>
            <person name="Acosta J.L."/>
            <person name="Ormeno-Orrillo E."/>
            <person name="Rogel M.A."/>
            <person name="Romero D."/>
            <person name="Cevallos M.A."/>
            <person name="Martinez-Romero E."/>
            <person name="Gonzalez V."/>
        </authorList>
    </citation>
    <scope>NUCLEOTIDE SEQUENCE [LARGE SCALE GENOMIC DNA]</scope>
    <source>
        <strain evidence="3 4">R602</strain>
    </source>
</reference>
<feature type="compositionally biased region" description="Polar residues" evidence="1">
    <location>
        <begin position="367"/>
        <end position="377"/>
    </location>
</feature>
<dbReference type="Proteomes" id="UP000031368">
    <property type="component" value="Chromosome"/>
</dbReference>
<dbReference type="EMBL" id="CP006877">
    <property type="protein sequence ID" value="AJD40094.1"/>
    <property type="molecule type" value="Genomic_DNA"/>
</dbReference>
<evidence type="ECO:0000313" key="4">
    <source>
        <dbReference type="Proteomes" id="UP000031368"/>
    </source>
</evidence>
<dbReference type="NCBIfam" id="NF009442">
    <property type="entry name" value="PRK12798.1-4"/>
    <property type="match status" value="1"/>
</dbReference>
<evidence type="ECO:0000256" key="1">
    <source>
        <dbReference type="SAM" id="MobiDB-lite"/>
    </source>
</evidence>
<gene>
    <name evidence="3" type="primary">motC</name>
    <name evidence="3" type="ORF">RGR602_CH00731</name>
</gene>
<keyword evidence="4" id="KW-1185">Reference proteome</keyword>
<dbReference type="AlphaFoldDB" id="A0A0B4WX16"/>
<accession>A0A0B4WX16</accession>
<protein>
    <submittedName>
        <fullName evidence="3">Chemotaxis protein MotC</fullName>
    </submittedName>
</protein>